<organism evidence="2 3">
    <name type="scientific">Rhipicephalus sanguineus</name>
    <name type="common">Brown dog tick</name>
    <name type="synonym">Ixodes sanguineus</name>
    <dbReference type="NCBI Taxonomy" id="34632"/>
    <lineage>
        <taxon>Eukaryota</taxon>
        <taxon>Metazoa</taxon>
        <taxon>Ecdysozoa</taxon>
        <taxon>Arthropoda</taxon>
        <taxon>Chelicerata</taxon>
        <taxon>Arachnida</taxon>
        <taxon>Acari</taxon>
        <taxon>Parasitiformes</taxon>
        <taxon>Ixodida</taxon>
        <taxon>Ixodoidea</taxon>
        <taxon>Ixodidae</taxon>
        <taxon>Rhipicephalinae</taxon>
        <taxon>Rhipicephalus</taxon>
        <taxon>Rhipicephalus</taxon>
    </lineage>
</organism>
<dbReference type="GO" id="GO:0002218">
    <property type="term" value="P:activation of innate immune response"/>
    <property type="evidence" value="ECO:0007669"/>
    <property type="project" value="InterPro"/>
</dbReference>
<dbReference type="AlphaFoldDB" id="A0A9D4T7Y3"/>
<feature type="compositionally biased region" description="Polar residues" evidence="1">
    <location>
        <begin position="197"/>
        <end position="207"/>
    </location>
</feature>
<feature type="region of interest" description="Disordered" evidence="1">
    <location>
        <begin position="265"/>
        <end position="299"/>
    </location>
</feature>
<accession>A0A9D4T7Y3</accession>
<dbReference type="InterPro" id="IPR042509">
    <property type="entry name" value="ZCCHC3"/>
</dbReference>
<reference evidence="2" key="1">
    <citation type="journal article" date="2020" name="Cell">
        <title>Large-Scale Comparative Analyses of Tick Genomes Elucidate Their Genetic Diversity and Vector Capacities.</title>
        <authorList>
            <consortium name="Tick Genome and Microbiome Consortium (TIGMIC)"/>
            <person name="Jia N."/>
            <person name="Wang J."/>
            <person name="Shi W."/>
            <person name="Du L."/>
            <person name="Sun Y."/>
            <person name="Zhan W."/>
            <person name="Jiang J.F."/>
            <person name="Wang Q."/>
            <person name="Zhang B."/>
            <person name="Ji P."/>
            <person name="Bell-Sakyi L."/>
            <person name="Cui X.M."/>
            <person name="Yuan T.T."/>
            <person name="Jiang B.G."/>
            <person name="Yang W.F."/>
            <person name="Lam T.T."/>
            <person name="Chang Q.C."/>
            <person name="Ding S.J."/>
            <person name="Wang X.J."/>
            <person name="Zhu J.G."/>
            <person name="Ruan X.D."/>
            <person name="Zhao L."/>
            <person name="Wei J.T."/>
            <person name="Ye R.Z."/>
            <person name="Que T.C."/>
            <person name="Du C.H."/>
            <person name="Zhou Y.H."/>
            <person name="Cheng J.X."/>
            <person name="Dai P.F."/>
            <person name="Guo W.B."/>
            <person name="Han X.H."/>
            <person name="Huang E.J."/>
            <person name="Li L.F."/>
            <person name="Wei W."/>
            <person name="Gao Y.C."/>
            <person name="Liu J.Z."/>
            <person name="Shao H.Z."/>
            <person name="Wang X."/>
            <person name="Wang C.C."/>
            <person name="Yang T.C."/>
            <person name="Huo Q.B."/>
            <person name="Li W."/>
            <person name="Chen H.Y."/>
            <person name="Chen S.E."/>
            <person name="Zhou L.G."/>
            <person name="Ni X.B."/>
            <person name="Tian J.H."/>
            <person name="Sheng Y."/>
            <person name="Liu T."/>
            <person name="Pan Y.S."/>
            <person name="Xia L.Y."/>
            <person name="Li J."/>
            <person name="Zhao F."/>
            <person name="Cao W.C."/>
        </authorList>
    </citation>
    <scope>NUCLEOTIDE SEQUENCE</scope>
    <source>
        <strain evidence="2">Rsan-2018</strain>
    </source>
</reference>
<dbReference type="Proteomes" id="UP000821837">
    <property type="component" value="Chromosome 10"/>
</dbReference>
<gene>
    <name evidence="2" type="ORF">HPB52_016299</name>
</gene>
<feature type="compositionally biased region" description="Low complexity" evidence="1">
    <location>
        <begin position="222"/>
        <end position="236"/>
    </location>
</feature>
<dbReference type="PANTHER" id="PTHR22639:SF3">
    <property type="entry name" value="ZINC FINGER CCHC DOMAIN-CONTAINING PROTEIN 3"/>
    <property type="match status" value="1"/>
</dbReference>
<dbReference type="GO" id="GO:0003690">
    <property type="term" value="F:double-stranded DNA binding"/>
    <property type="evidence" value="ECO:0007669"/>
    <property type="project" value="InterPro"/>
</dbReference>
<sequence length="299" mass="31453">MEMQSSSAVPNYMRVAGHRVTCDHNGIQRVHRRCGESGHFRMNCTAPFCGRCSTYGHDGKGCSLPCRRCGDPHATVACTIRRLYSEAASKDFPPLQPVTPASDKREVPPTPAPGPAQDQNTQDAMPHPTPSASPVSPDLAGASADNDPVCVSRPLVITIERRAGTSLHSGSTERTDADNSVTSDASHAASSSSANSPTIEESPSTDDGTPVVKVVGGDNVDPAALPLPESSESSISLGVDSSIELSTGLDECDVEMLFPREVKRAHTTGTCSDGAQDSRSESQQPKKPRTSSRGPTCVE</sequence>
<keyword evidence="3" id="KW-1185">Reference proteome</keyword>
<evidence type="ECO:0000256" key="1">
    <source>
        <dbReference type="SAM" id="MobiDB-lite"/>
    </source>
</evidence>
<feature type="region of interest" description="Disordered" evidence="1">
    <location>
        <begin position="166"/>
        <end position="236"/>
    </location>
</feature>
<evidence type="ECO:0008006" key="4">
    <source>
        <dbReference type="Google" id="ProtNLM"/>
    </source>
</evidence>
<protein>
    <recommendedName>
        <fullName evidence="4">CCHC-type domain-containing protein</fullName>
    </recommendedName>
</protein>
<reference evidence="2" key="2">
    <citation type="submission" date="2021-09" db="EMBL/GenBank/DDBJ databases">
        <authorList>
            <person name="Jia N."/>
            <person name="Wang J."/>
            <person name="Shi W."/>
            <person name="Du L."/>
            <person name="Sun Y."/>
            <person name="Zhan W."/>
            <person name="Jiang J."/>
            <person name="Wang Q."/>
            <person name="Zhang B."/>
            <person name="Ji P."/>
            <person name="Sakyi L.B."/>
            <person name="Cui X."/>
            <person name="Yuan T."/>
            <person name="Jiang B."/>
            <person name="Yang W."/>
            <person name="Lam T.T.-Y."/>
            <person name="Chang Q."/>
            <person name="Ding S."/>
            <person name="Wang X."/>
            <person name="Zhu J."/>
            <person name="Ruan X."/>
            <person name="Zhao L."/>
            <person name="Wei J."/>
            <person name="Que T."/>
            <person name="Du C."/>
            <person name="Cheng J."/>
            <person name="Dai P."/>
            <person name="Han X."/>
            <person name="Huang E."/>
            <person name="Gao Y."/>
            <person name="Liu J."/>
            <person name="Shao H."/>
            <person name="Ye R."/>
            <person name="Li L."/>
            <person name="Wei W."/>
            <person name="Wang X."/>
            <person name="Wang C."/>
            <person name="Huo Q."/>
            <person name="Li W."/>
            <person name="Guo W."/>
            <person name="Chen H."/>
            <person name="Chen S."/>
            <person name="Zhou L."/>
            <person name="Zhou L."/>
            <person name="Ni X."/>
            <person name="Tian J."/>
            <person name="Zhou Y."/>
            <person name="Sheng Y."/>
            <person name="Liu T."/>
            <person name="Pan Y."/>
            <person name="Xia L."/>
            <person name="Li J."/>
            <person name="Zhao F."/>
            <person name="Cao W."/>
        </authorList>
    </citation>
    <scope>NUCLEOTIDE SEQUENCE</scope>
    <source>
        <strain evidence="2">Rsan-2018</strain>
        <tissue evidence="2">Larvae</tissue>
    </source>
</reference>
<proteinExistence type="predicted"/>
<evidence type="ECO:0000313" key="3">
    <source>
        <dbReference type="Proteomes" id="UP000821837"/>
    </source>
</evidence>
<feature type="compositionally biased region" description="Low complexity" evidence="1">
    <location>
        <begin position="180"/>
        <end position="196"/>
    </location>
</feature>
<dbReference type="GO" id="GO:0003723">
    <property type="term" value="F:RNA binding"/>
    <property type="evidence" value="ECO:0007669"/>
    <property type="project" value="InterPro"/>
</dbReference>
<feature type="compositionally biased region" description="Polar residues" evidence="1">
    <location>
        <begin position="267"/>
        <end position="285"/>
    </location>
</feature>
<feature type="region of interest" description="Disordered" evidence="1">
    <location>
        <begin position="91"/>
        <end position="147"/>
    </location>
</feature>
<evidence type="ECO:0000313" key="2">
    <source>
        <dbReference type="EMBL" id="KAH7976570.1"/>
    </source>
</evidence>
<comment type="caution">
    <text evidence="2">The sequence shown here is derived from an EMBL/GenBank/DDBJ whole genome shotgun (WGS) entry which is preliminary data.</text>
</comment>
<dbReference type="EMBL" id="JABSTV010001246">
    <property type="protein sequence ID" value="KAH7976570.1"/>
    <property type="molecule type" value="Genomic_DNA"/>
</dbReference>
<name>A0A9D4T7Y3_RHISA</name>
<dbReference type="PANTHER" id="PTHR22639">
    <property type="entry name" value="GAG-RELATED PROTEIN"/>
    <property type="match status" value="1"/>
</dbReference>